<evidence type="ECO:0000313" key="5">
    <source>
        <dbReference type="Proteomes" id="UP000195871"/>
    </source>
</evidence>
<dbReference type="VEuPathDB" id="FungiDB:C5L36_0B04040"/>
<dbReference type="SUPFAM" id="SSF50978">
    <property type="entry name" value="WD40 repeat-like"/>
    <property type="match status" value="1"/>
</dbReference>
<evidence type="ECO:0000313" key="2">
    <source>
        <dbReference type="EMBL" id="KGK39085.1"/>
    </source>
</evidence>
<dbReference type="Proteomes" id="UP000195871">
    <property type="component" value="Unassembled WGS sequence"/>
</dbReference>
<dbReference type="EMBL" id="JQFK01000012">
    <property type="protein sequence ID" value="KGK39085.1"/>
    <property type="molecule type" value="Genomic_DNA"/>
</dbReference>
<dbReference type="Proteomes" id="UP000029867">
    <property type="component" value="Unassembled WGS sequence"/>
</dbReference>
<reference evidence="3 5" key="3">
    <citation type="submission" date="2017-05" db="EMBL/GenBank/DDBJ databases">
        <title>The Genome Sequence of Candida krusei Ckrusei653.</title>
        <authorList>
            <person name="Cuomo C."/>
            <person name="Forche A."/>
            <person name="Young S."/>
            <person name="Abouelleil A."/>
            <person name="Cao P."/>
            <person name="Chapman S."/>
            <person name="Cusick C."/>
            <person name="Shea T."/>
            <person name="Nusbaum C."/>
            <person name="Birren B."/>
        </authorList>
    </citation>
    <scope>NUCLEOTIDE SEQUENCE [LARGE SCALE GENOMIC DNA]</scope>
    <source>
        <strain evidence="3 5">Ckrusei653</strain>
    </source>
</reference>
<gene>
    <name evidence="1" type="ORF">C5L36_0B04040</name>
    <name evidence="3" type="ORF">CAS74_003502</name>
    <name evidence="2" type="ORF">JL09_g1730</name>
</gene>
<dbReference type="RefSeq" id="XP_029320629.1">
    <property type="nucleotide sequence ID" value="XM_029464770.1"/>
</dbReference>
<evidence type="ECO:0000313" key="1">
    <source>
        <dbReference type="EMBL" id="AWU75152.1"/>
    </source>
</evidence>
<dbReference type="STRING" id="4909.A0A099P2C8"/>
<protein>
    <submittedName>
        <fullName evidence="2">Uncharacterized protein</fullName>
    </submittedName>
</protein>
<reference evidence="2" key="2">
    <citation type="submission" date="2014-08" db="EMBL/GenBank/DDBJ databases">
        <title>Exploiting Issatchenkia orientalis SD108 for Succinic Acid Production.</title>
        <authorList>
            <person name="Xiao H."/>
            <person name="Shao Z."/>
            <person name="Jiang Y."/>
            <person name="Dole S."/>
            <person name="Zhao H."/>
        </authorList>
    </citation>
    <scope>NUCLEOTIDE SEQUENCE [LARGE SCALE GENOMIC DNA]</scope>
    <source>
        <strain evidence="2">SD108</strain>
    </source>
</reference>
<evidence type="ECO:0000313" key="4">
    <source>
        <dbReference type="Proteomes" id="UP000029867"/>
    </source>
</evidence>
<dbReference type="InterPro" id="IPR036322">
    <property type="entry name" value="WD40_repeat_dom_sf"/>
</dbReference>
<dbReference type="KEGG" id="pkz:C5L36_0B04040"/>
<keyword evidence="6" id="KW-1185">Reference proteome</keyword>
<dbReference type="AlphaFoldDB" id="A0A099P2C8"/>
<evidence type="ECO:0000313" key="3">
    <source>
        <dbReference type="EMBL" id="OUT21384.1"/>
    </source>
</evidence>
<organism evidence="2 4">
    <name type="scientific">Pichia kudriavzevii</name>
    <name type="common">Yeast</name>
    <name type="synonym">Issatchenkia orientalis</name>
    <dbReference type="NCBI Taxonomy" id="4909"/>
    <lineage>
        <taxon>Eukaryota</taxon>
        <taxon>Fungi</taxon>
        <taxon>Dikarya</taxon>
        <taxon>Ascomycota</taxon>
        <taxon>Saccharomycotina</taxon>
        <taxon>Pichiomycetes</taxon>
        <taxon>Pichiales</taxon>
        <taxon>Pichiaceae</taxon>
        <taxon>Pichia</taxon>
    </lineage>
</organism>
<accession>A0A099P2C8</accession>
<dbReference type="eggNOG" id="ENOG502RZPK">
    <property type="taxonomic scope" value="Eukaryota"/>
</dbReference>
<reference evidence="4" key="1">
    <citation type="journal article" date="2014" name="Microb. Cell Fact.">
        <title>Exploiting Issatchenkia orientalis SD108 for succinic acid production.</title>
        <authorList>
            <person name="Xiao H."/>
            <person name="Shao Z."/>
            <person name="Jiang Y."/>
            <person name="Dole S."/>
            <person name="Zhao H."/>
        </authorList>
    </citation>
    <scope>NUCLEOTIDE SEQUENCE [LARGE SCALE GENOMIC DNA]</scope>
    <source>
        <strain evidence="4">SD108</strain>
    </source>
</reference>
<dbReference type="HOGENOM" id="CLU_665828_0_0_1"/>
<sequence>MGLEKMDDSMYIESLVAQFLHSKGYYKTLSALEEETQTKFTPTTLNNDESLQSIVEDRINFKTLQSHTENAHHLENGDVNTLDSLSQSDIVRRRNIILPNWEVKYPDSVEVLNLGTLNSLIIDSSYFSSFIGGKIYNLGLFVTNTKYLLVYDIDANQLLLSVHDPLNGQPIKLVYGIPYSNHLFLCDMNGNLRTMSLKRDGLQYDMELVTNSNDSVKLHRRLITDFTFKSVKLESDSTLLGYFSSIGWDGRVTLGLVREANNELIIKQIGEYKLFTNPTCILLTIDKETNLPLLLVGRLESSLLTIFSINKHPLGAEEVKLVELGKLSLNDSEFSSHSFQAMSIGEISYNNKDLIITVATDHIPYMRLITVLVPSIEEILSYSKNIDPNYSVFEKLDKLVVKDNNQQFTSSSPILRSYIISNFNSLSPQDKYSNAIILSRPNCSGLWIPGDDGKLRGFDLRTGNVIETLDSNDGRAKSAFIGQCGMESEVVVVCGAVDKKIVIWRCS</sequence>
<reference evidence="1 6" key="4">
    <citation type="submission" date="2018-06" db="EMBL/GenBank/DDBJ databases">
        <title>Population genomics shows no distinction between pathogenic Candida krusei and environmental Pichia kudriavzevii: One species, four names.</title>
        <authorList>
            <person name="Douglass A.P."/>
            <person name="Offei B."/>
            <person name="Braun-Galleani S."/>
            <person name="Coughlan A.Y."/>
            <person name="Martos A."/>
            <person name="Ortiz-Merino R.A."/>
            <person name="Byrne K.P."/>
            <person name="Wolfe K.H."/>
        </authorList>
    </citation>
    <scope>NUCLEOTIDE SEQUENCE [LARGE SCALE GENOMIC DNA]</scope>
    <source>
        <strain evidence="1 6">CBS573</strain>
    </source>
</reference>
<dbReference type="EMBL" id="CP028774">
    <property type="protein sequence ID" value="AWU75152.1"/>
    <property type="molecule type" value="Genomic_DNA"/>
</dbReference>
<dbReference type="InterPro" id="IPR006594">
    <property type="entry name" value="LisH"/>
</dbReference>
<dbReference type="OrthoDB" id="1932312at2759"/>
<name>A0A099P2C8_PICKU</name>
<evidence type="ECO:0000313" key="6">
    <source>
        <dbReference type="Proteomes" id="UP000249293"/>
    </source>
</evidence>
<dbReference type="PROSITE" id="PS50896">
    <property type="entry name" value="LISH"/>
    <property type="match status" value="1"/>
</dbReference>
<dbReference type="EMBL" id="NHMM01000005">
    <property type="protein sequence ID" value="OUT21384.1"/>
    <property type="molecule type" value="Genomic_DNA"/>
</dbReference>
<dbReference type="Proteomes" id="UP000249293">
    <property type="component" value="Chromosome 2"/>
</dbReference>
<proteinExistence type="predicted"/>
<dbReference type="GeneID" id="40382917"/>